<protein>
    <recommendedName>
        <fullName evidence="4">Flo11</fullName>
    </recommendedName>
</protein>
<feature type="compositionally biased region" description="Polar residues" evidence="1">
    <location>
        <begin position="1371"/>
        <end position="1383"/>
    </location>
</feature>
<dbReference type="Proteomes" id="UP001174934">
    <property type="component" value="Unassembled WGS sequence"/>
</dbReference>
<accession>A0AA39WIK2</accession>
<feature type="compositionally biased region" description="Polar residues" evidence="1">
    <location>
        <begin position="950"/>
        <end position="961"/>
    </location>
</feature>
<evidence type="ECO:0000256" key="1">
    <source>
        <dbReference type="SAM" id="MobiDB-lite"/>
    </source>
</evidence>
<feature type="compositionally biased region" description="Polar residues" evidence="1">
    <location>
        <begin position="710"/>
        <end position="735"/>
    </location>
</feature>
<gene>
    <name evidence="2" type="ORF">B0T17DRAFT_510582</name>
</gene>
<feature type="compositionally biased region" description="Basic and acidic residues" evidence="1">
    <location>
        <begin position="895"/>
        <end position="908"/>
    </location>
</feature>
<name>A0AA39WIK2_9PEZI</name>
<feature type="compositionally biased region" description="Acidic residues" evidence="1">
    <location>
        <begin position="1181"/>
        <end position="1191"/>
    </location>
</feature>
<feature type="compositionally biased region" description="Low complexity" evidence="1">
    <location>
        <begin position="812"/>
        <end position="827"/>
    </location>
</feature>
<evidence type="ECO:0000313" key="3">
    <source>
        <dbReference type="Proteomes" id="UP001174934"/>
    </source>
</evidence>
<feature type="compositionally biased region" description="Polar residues" evidence="1">
    <location>
        <begin position="856"/>
        <end position="867"/>
    </location>
</feature>
<dbReference type="EMBL" id="JAULSR010000006">
    <property type="protein sequence ID" value="KAK0616034.1"/>
    <property type="molecule type" value="Genomic_DNA"/>
</dbReference>
<feature type="compositionally biased region" description="Low complexity" evidence="1">
    <location>
        <begin position="909"/>
        <end position="921"/>
    </location>
</feature>
<feature type="compositionally biased region" description="Polar residues" evidence="1">
    <location>
        <begin position="525"/>
        <end position="534"/>
    </location>
</feature>
<feature type="compositionally biased region" description="Polar residues" evidence="1">
    <location>
        <begin position="1120"/>
        <end position="1141"/>
    </location>
</feature>
<feature type="region of interest" description="Disordered" evidence="1">
    <location>
        <begin position="1"/>
        <end position="50"/>
    </location>
</feature>
<evidence type="ECO:0008006" key="4">
    <source>
        <dbReference type="Google" id="ProtNLM"/>
    </source>
</evidence>
<feature type="compositionally biased region" description="Polar residues" evidence="1">
    <location>
        <begin position="875"/>
        <end position="887"/>
    </location>
</feature>
<feature type="region of interest" description="Disordered" evidence="1">
    <location>
        <begin position="1120"/>
        <end position="1395"/>
    </location>
</feature>
<sequence length="1395" mass="149374">MVSSLVDSAVPRPSTGGVASTHQRMSSRSRAQSISSDRPSSTAHSMMSPPLSVSPEAAFIAASAASQIITNDHDSHADAWYDQHGIEPSGEPAVVSPAALQLVNNFLDQLLFNFLAISRSTSLSALRPAVSEVLKPKLAKDAINGADEELREYLGGDDEDAQPQDQTAPYDWDLELVWKRTRLRCMVYSSLGDMEEEDEDYHTEKEHLDSGVNRVSEAVSPAVAIFLTSILEFMGEQALVIAGQASYHRMRSKYEKELKEGARSPVDVTDKVVVEELDMERVALDRTLGRLWRAWKKKIRSPVIGGVDNALIRSFSRDSMRGAFAHLRSPSINAEHPVPATVPEPTAKIEAREVLHEKDEDIEEPIDEYVVAANIPLPLGPDDVEEIEVPGLASYSDDEEEEDDAVEWPTLSRRKSMMIFKAHRPLTPPLSQPSTPVLKTRKRSSSLPLPTVARYGSAKRQRLEQIDIVLTSDAHTDEKAASNDTAIDVTSIDVEADSLTSGAGTPATARSDAADRLKVAEFDTTPVSPVSSEESGLEGDGDVSDIAEDDDEDEIFIEEPQILTSSRISISGRSSSPSTSDHGRPGAINTNLPVRTPSVHSARLIDVTGPRSPIVVSRGSPIDPSEHYRPRSMSRNSGGRTPPIAEDRPLRSPEITSAPRSSGNFGGKLGLAASGIDSEVLSPSPMGNSLAIIPEPMPTEDFEQKWPPRQASTPPSSMKPTTKVTILPSTTNSGTFLIEDSPEPYRRGPVHNRVTSSSSSALSATLPGPPAVPDRSPSRQAFASASDAKQPSTIGLVTIERPRIRTPSESLASISQQRASGSSSSSSPNKAKNARTSEESTPTPADVARNFEQLIHSDQTIQYTLTPESMRDMDTQSLSKRSHTTGSPVLPGKNRKSEEARQLGDRSRSSSSARPSDLSISTSVARTAVAPAYPFPDIQRNSSSYSTISANAGKSVVSASRSAPAIPPKSRSNAPQARDARMPRESVADLADFIRSTGPIGGAVAPAIRAPGPSAVYNPAGPVPVPSTGGGHSSRTSTASNPNRVRLQARDAAVDYRDDNSDLIDFIRRGPPSDTGNPRIPRTVAPFRTTMDSDQMSGAVGGKAVDALIRDVNVRNSQASTSVTEYSMPPSVQSSINSQSALLGRTNAPPSGNSRLGGVDDDMPMPQRKTRRVRDPYAIDLSDEDEEDDDLTPQPKKRAPTQEESLMDFLKNVPPPPEPIVRPQPVTQIAKKKASTPGLMARFTRRDSGVRGQAPGSSAGIGPKSPPRQAVIEPPRNVNNRASTPKGHIPIQISMPPGADKYAPGLGVSRPGGGGMMGGPPPPSGGGGRVQMKRFEPRDAVSVPSRGTSDLADFLMNSEPPPTMAMPSQLVAGQSESNNNSFSKVWGRRKKSGIA</sequence>
<feature type="region of interest" description="Disordered" evidence="1">
    <location>
        <begin position="1019"/>
        <end position="1041"/>
    </location>
</feature>
<feature type="compositionally biased region" description="Acidic residues" evidence="1">
    <location>
        <begin position="535"/>
        <end position="557"/>
    </location>
</feature>
<feature type="compositionally biased region" description="Polar residues" evidence="1">
    <location>
        <begin position="654"/>
        <end position="663"/>
    </location>
</feature>
<feature type="compositionally biased region" description="Low complexity" evidence="1">
    <location>
        <begin position="564"/>
        <end position="580"/>
    </location>
</feature>
<feature type="compositionally biased region" description="Pro residues" evidence="1">
    <location>
        <begin position="1213"/>
        <end position="1222"/>
    </location>
</feature>
<feature type="region of interest" description="Disordered" evidence="1">
    <location>
        <begin position="425"/>
        <end position="450"/>
    </location>
</feature>
<proteinExistence type="predicted"/>
<feature type="compositionally biased region" description="Low complexity" evidence="1">
    <location>
        <begin position="24"/>
        <end position="38"/>
    </location>
</feature>
<feature type="compositionally biased region" description="Polar residues" evidence="1">
    <location>
        <begin position="778"/>
        <end position="795"/>
    </location>
</feature>
<comment type="caution">
    <text evidence="2">The sequence shown here is derived from an EMBL/GenBank/DDBJ whole genome shotgun (WGS) entry which is preliminary data.</text>
</comment>
<feature type="region of interest" description="Disordered" evidence="1">
    <location>
        <begin position="496"/>
        <end position="926"/>
    </location>
</feature>
<feature type="compositionally biased region" description="Basic residues" evidence="1">
    <location>
        <begin position="1386"/>
        <end position="1395"/>
    </location>
</feature>
<organism evidence="2 3">
    <name type="scientific">Bombardia bombarda</name>
    <dbReference type="NCBI Taxonomy" id="252184"/>
    <lineage>
        <taxon>Eukaryota</taxon>
        <taxon>Fungi</taxon>
        <taxon>Dikarya</taxon>
        <taxon>Ascomycota</taxon>
        <taxon>Pezizomycotina</taxon>
        <taxon>Sordariomycetes</taxon>
        <taxon>Sordariomycetidae</taxon>
        <taxon>Sordariales</taxon>
        <taxon>Lasiosphaeriaceae</taxon>
        <taxon>Bombardia</taxon>
    </lineage>
</organism>
<feature type="compositionally biased region" description="Low complexity" evidence="1">
    <location>
        <begin position="755"/>
        <end position="766"/>
    </location>
</feature>
<feature type="region of interest" description="Disordered" evidence="1">
    <location>
        <begin position="1064"/>
        <end position="1084"/>
    </location>
</feature>
<reference evidence="2" key="1">
    <citation type="submission" date="2023-06" db="EMBL/GenBank/DDBJ databases">
        <title>Genome-scale phylogeny and comparative genomics of the fungal order Sordariales.</title>
        <authorList>
            <consortium name="Lawrence Berkeley National Laboratory"/>
            <person name="Hensen N."/>
            <person name="Bonometti L."/>
            <person name="Westerberg I."/>
            <person name="Brannstrom I.O."/>
            <person name="Guillou S."/>
            <person name="Cros-Aarteil S."/>
            <person name="Calhoun S."/>
            <person name="Haridas S."/>
            <person name="Kuo A."/>
            <person name="Mondo S."/>
            <person name="Pangilinan J."/>
            <person name="Riley R."/>
            <person name="LaButti K."/>
            <person name="Andreopoulos B."/>
            <person name="Lipzen A."/>
            <person name="Chen C."/>
            <person name="Yanf M."/>
            <person name="Daum C."/>
            <person name="Ng V."/>
            <person name="Clum A."/>
            <person name="Steindorff A."/>
            <person name="Ohm R."/>
            <person name="Martin F."/>
            <person name="Silar P."/>
            <person name="Natvig D."/>
            <person name="Lalanne C."/>
            <person name="Gautier V."/>
            <person name="Ament-velasquez S.L."/>
            <person name="Kruys A."/>
            <person name="Hutchinson M.I."/>
            <person name="Powell A.J."/>
            <person name="Barry K."/>
            <person name="Miller A.N."/>
            <person name="Grigoriev I.V."/>
            <person name="Debuchy R."/>
            <person name="Gladieux P."/>
            <person name="Thoren M.H."/>
            <person name="Johannesson H."/>
        </authorList>
    </citation>
    <scope>NUCLEOTIDE SEQUENCE</scope>
    <source>
        <strain evidence="2">SMH3391-2</strain>
    </source>
</reference>
<feature type="region of interest" description="Disordered" evidence="1">
    <location>
        <begin position="950"/>
        <end position="986"/>
    </location>
</feature>
<keyword evidence="3" id="KW-1185">Reference proteome</keyword>
<feature type="compositionally biased region" description="Basic and acidic residues" evidence="1">
    <location>
        <begin position="512"/>
        <end position="521"/>
    </location>
</feature>
<evidence type="ECO:0000313" key="2">
    <source>
        <dbReference type="EMBL" id="KAK0616034.1"/>
    </source>
</evidence>